<dbReference type="PANTHER" id="PTHR34665">
    <property type="entry name" value="DUF3741 DOMAIN-CONTAINING PROTEIN"/>
    <property type="match status" value="1"/>
</dbReference>
<sequence>MVPMNTFVLCPNHGPHTHDLLQNTMKENIEQHELEIVKAVAQAWLGHTTTTSPPSSTNEFDTRRLSFKIKPTRFKLEKPSSWNNSNNNSNSISTSWDFTQSLWDSYEIVAVSRRLESGLLLENEFDESSKGQTQGQSSKRKKESKNSLRNILNRTSSRRFDE</sequence>
<dbReference type="EMBL" id="NBSK02000001">
    <property type="protein sequence ID" value="KAJ0228149.1"/>
    <property type="molecule type" value="Genomic_DNA"/>
</dbReference>
<keyword evidence="3" id="KW-1185">Reference proteome</keyword>
<evidence type="ECO:0000313" key="2">
    <source>
        <dbReference type="EMBL" id="KAJ0228149.1"/>
    </source>
</evidence>
<dbReference type="Proteomes" id="UP000235145">
    <property type="component" value="Unassembled WGS sequence"/>
</dbReference>
<evidence type="ECO:0000256" key="1">
    <source>
        <dbReference type="SAM" id="MobiDB-lite"/>
    </source>
</evidence>
<reference evidence="2 3" key="1">
    <citation type="journal article" date="2017" name="Nat. Commun.">
        <title>Genome assembly with in vitro proximity ligation data and whole-genome triplication in lettuce.</title>
        <authorList>
            <person name="Reyes-Chin-Wo S."/>
            <person name="Wang Z."/>
            <person name="Yang X."/>
            <person name="Kozik A."/>
            <person name="Arikit S."/>
            <person name="Song C."/>
            <person name="Xia L."/>
            <person name="Froenicke L."/>
            <person name="Lavelle D.O."/>
            <person name="Truco M.J."/>
            <person name="Xia R."/>
            <person name="Zhu S."/>
            <person name="Xu C."/>
            <person name="Xu H."/>
            <person name="Xu X."/>
            <person name="Cox K."/>
            <person name="Korf I."/>
            <person name="Meyers B.C."/>
            <person name="Michelmore R.W."/>
        </authorList>
    </citation>
    <scope>NUCLEOTIDE SEQUENCE [LARGE SCALE GENOMIC DNA]</scope>
    <source>
        <strain evidence="3">cv. Salinas</strain>
        <tissue evidence="2">Seedlings</tissue>
    </source>
</reference>
<gene>
    <name evidence="2" type="ORF">LSAT_V11C100011580</name>
</gene>
<dbReference type="PANTHER" id="PTHR34665:SF1">
    <property type="entry name" value="OS02G0595200 PROTEIN"/>
    <property type="match status" value="1"/>
</dbReference>
<name>A0A9R1WQZ9_LACSA</name>
<evidence type="ECO:0000313" key="3">
    <source>
        <dbReference type="Proteomes" id="UP000235145"/>
    </source>
</evidence>
<protein>
    <submittedName>
        <fullName evidence="2">Uncharacterized protein</fullName>
    </submittedName>
</protein>
<comment type="caution">
    <text evidence="2">The sequence shown here is derived from an EMBL/GenBank/DDBJ whole genome shotgun (WGS) entry which is preliminary data.</text>
</comment>
<accession>A0A9R1WQZ9</accession>
<proteinExistence type="predicted"/>
<organism evidence="2 3">
    <name type="scientific">Lactuca sativa</name>
    <name type="common">Garden lettuce</name>
    <dbReference type="NCBI Taxonomy" id="4236"/>
    <lineage>
        <taxon>Eukaryota</taxon>
        <taxon>Viridiplantae</taxon>
        <taxon>Streptophyta</taxon>
        <taxon>Embryophyta</taxon>
        <taxon>Tracheophyta</taxon>
        <taxon>Spermatophyta</taxon>
        <taxon>Magnoliopsida</taxon>
        <taxon>eudicotyledons</taxon>
        <taxon>Gunneridae</taxon>
        <taxon>Pentapetalae</taxon>
        <taxon>asterids</taxon>
        <taxon>campanulids</taxon>
        <taxon>Asterales</taxon>
        <taxon>Asteraceae</taxon>
        <taxon>Cichorioideae</taxon>
        <taxon>Cichorieae</taxon>
        <taxon>Lactucinae</taxon>
        <taxon>Lactuca</taxon>
    </lineage>
</organism>
<feature type="region of interest" description="Disordered" evidence="1">
    <location>
        <begin position="122"/>
        <end position="162"/>
    </location>
</feature>
<dbReference type="AlphaFoldDB" id="A0A9R1WQZ9"/>